<dbReference type="FunCoup" id="A0A7L4YP96">
    <property type="interactions" value="21"/>
</dbReference>
<dbReference type="GO" id="GO:0003700">
    <property type="term" value="F:DNA-binding transcription factor activity"/>
    <property type="evidence" value="ECO:0007669"/>
    <property type="project" value="TreeGrafter"/>
</dbReference>
<gene>
    <name evidence="6" type="ORF">EK0264_11780</name>
</gene>
<dbReference type="SMART" id="SM00354">
    <property type="entry name" value="HTH_LACI"/>
    <property type="match status" value="1"/>
</dbReference>
<accession>A0A7L4YP96</accession>
<evidence type="ECO:0000256" key="3">
    <source>
        <dbReference type="ARBA" id="ARBA00023163"/>
    </source>
</evidence>
<reference evidence="6 7" key="1">
    <citation type="journal article" date="2018" name="Int. J. Syst. Evol. Microbiol.">
        <title>Epidermidibacterium keratini gen. nov., sp. nov., a member of the family Sporichthyaceae, isolated from keratin epidermis.</title>
        <authorList>
            <person name="Lee D.G."/>
            <person name="Trujillo M.E."/>
            <person name="Kang S."/>
            <person name="Nam J.J."/>
            <person name="Kim Y.J."/>
        </authorList>
    </citation>
    <scope>NUCLEOTIDE SEQUENCE [LARGE SCALE GENOMIC DNA]</scope>
    <source>
        <strain evidence="6 7">EPI-7</strain>
    </source>
</reference>
<proteinExistence type="predicted"/>
<keyword evidence="1" id="KW-0805">Transcription regulation</keyword>
<dbReference type="AlphaFoldDB" id="A0A7L4YP96"/>
<feature type="domain" description="HTH lacI-type" evidence="5">
    <location>
        <begin position="2"/>
        <end position="56"/>
    </location>
</feature>
<dbReference type="InParanoid" id="A0A7L4YP96"/>
<keyword evidence="3" id="KW-0804">Transcription</keyword>
<dbReference type="OrthoDB" id="2854648at2"/>
<dbReference type="Pfam" id="PF00356">
    <property type="entry name" value="LacI"/>
    <property type="match status" value="1"/>
</dbReference>
<dbReference type="Gene3D" id="3.40.50.2300">
    <property type="match status" value="2"/>
</dbReference>
<name>A0A7L4YP96_9ACTN</name>
<dbReference type="EMBL" id="CP047156">
    <property type="protein sequence ID" value="QHC00898.1"/>
    <property type="molecule type" value="Genomic_DNA"/>
</dbReference>
<dbReference type="KEGG" id="eke:EK0264_11780"/>
<dbReference type="GO" id="GO:0000976">
    <property type="term" value="F:transcription cis-regulatory region binding"/>
    <property type="evidence" value="ECO:0007669"/>
    <property type="project" value="TreeGrafter"/>
</dbReference>
<keyword evidence="7" id="KW-1185">Reference proteome</keyword>
<dbReference type="InterPro" id="IPR028082">
    <property type="entry name" value="Peripla_BP_I"/>
</dbReference>
<dbReference type="PANTHER" id="PTHR30146">
    <property type="entry name" value="LACI-RELATED TRANSCRIPTIONAL REPRESSOR"/>
    <property type="match status" value="1"/>
</dbReference>
<organism evidence="6 7">
    <name type="scientific">Epidermidibacterium keratini</name>
    <dbReference type="NCBI Taxonomy" id="1891644"/>
    <lineage>
        <taxon>Bacteria</taxon>
        <taxon>Bacillati</taxon>
        <taxon>Actinomycetota</taxon>
        <taxon>Actinomycetes</taxon>
        <taxon>Sporichthyales</taxon>
        <taxon>Sporichthyaceae</taxon>
        <taxon>Epidermidibacterium</taxon>
    </lineage>
</organism>
<dbReference type="PANTHER" id="PTHR30146:SF109">
    <property type="entry name" value="HTH-TYPE TRANSCRIPTIONAL REGULATOR GALS"/>
    <property type="match status" value="1"/>
</dbReference>
<dbReference type="CDD" id="cd06278">
    <property type="entry name" value="PBP1_LacI-like"/>
    <property type="match status" value="1"/>
</dbReference>
<evidence type="ECO:0000256" key="1">
    <source>
        <dbReference type="ARBA" id="ARBA00023015"/>
    </source>
</evidence>
<keyword evidence="2" id="KW-0238">DNA-binding</keyword>
<dbReference type="InterPro" id="IPR000843">
    <property type="entry name" value="HTH_LacI"/>
</dbReference>
<dbReference type="InterPro" id="IPR046335">
    <property type="entry name" value="LacI/GalR-like_sensor"/>
</dbReference>
<dbReference type="Proteomes" id="UP000463857">
    <property type="component" value="Chromosome"/>
</dbReference>
<dbReference type="InterPro" id="IPR010982">
    <property type="entry name" value="Lambda_DNA-bd_dom_sf"/>
</dbReference>
<dbReference type="Pfam" id="PF13377">
    <property type="entry name" value="Peripla_BP_3"/>
    <property type="match status" value="1"/>
</dbReference>
<dbReference type="Gene3D" id="1.10.260.40">
    <property type="entry name" value="lambda repressor-like DNA-binding domains"/>
    <property type="match status" value="1"/>
</dbReference>
<feature type="region of interest" description="Disordered" evidence="4">
    <location>
        <begin position="327"/>
        <end position="346"/>
    </location>
</feature>
<evidence type="ECO:0000313" key="6">
    <source>
        <dbReference type="EMBL" id="QHC00898.1"/>
    </source>
</evidence>
<evidence type="ECO:0000313" key="7">
    <source>
        <dbReference type="Proteomes" id="UP000463857"/>
    </source>
</evidence>
<dbReference type="PROSITE" id="PS50932">
    <property type="entry name" value="HTH_LACI_2"/>
    <property type="match status" value="1"/>
</dbReference>
<protein>
    <submittedName>
        <fullName evidence="6">Substrate-binding domain-containing protein</fullName>
    </submittedName>
</protein>
<dbReference type="SUPFAM" id="SSF53822">
    <property type="entry name" value="Periplasmic binding protein-like I"/>
    <property type="match status" value="1"/>
</dbReference>
<evidence type="ECO:0000256" key="2">
    <source>
        <dbReference type="ARBA" id="ARBA00023125"/>
    </source>
</evidence>
<evidence type="ECO:0000256" key="4">
    <source>
        <dbReference type="SAM" id="MobiDB-lite"/>
    </source>
</evidence>
<dbReference type="CDD" id="cd01392">
    <property type="entry name" value="HTH_LacI"/>
    <property type="match status" value="1"/>
</dbReference>
<evidence type="ECO:0000259" key="5">
    <source>
        <dbReference type="PROSITE" id="PS50932"/>
    </source>
</evidence>
<sequence length="346" mass="37250">MATSRDIAEAAGVSQSTVSRVLRGDTRVGADARERVLEASRAAGYSPNLLARSMRTQRTGCISLVIADITNPLFGQIVRSVERALAERGLTLVLWDEDARDTNAMEDVRLSLVDGIIMAAALPGSRVLDAALRNRVPMVLINRTLDDLEADAVLSEDYRGGFLAAQYLVACGRKRIGALSGPDGATNSRDRARGFRDGLAASGTGLPPTLDRTGEITHEAGRQALHAMVRDDPDLDAVFCISDLIALGVVDGAKELGRDVPADLFVMGYNDIDMASWASYSLSTFSHPIDQMASEALNLLTRRIAHPNSRATVVRLPNRLIIRDSTNQVPFPGPMSTDELPDLEGE</sequence>
<dbReference type="SUPFAM" id="SSF47413">
    <property type="entry name" value="lambda repressor-like DNA-binding domains"/>
    <property type="match status" value="1"/>
</dbReference>